<dbReference type="Gene3D" id="3.30.450.20">
    <property type="entry name" value="PAS domain"/>
    <property type="match status" value="3"/>
</dbReference>
<feature type="domain" description="Double Cache" evidence="6">
    <location>
        <begin position="108"/>
        <end position="192"/>
    </location>
</feature>
<keyword evidence="4" id="KW-1133">Transmembrane helix</keyword>
<feature type="domain" description="Double Cache" evidence="6">
    <location>
        <begin position="249"/>
        <end position="353"/>
    </location>
</feature>
<evidence type="ECO:0000256" key="2">
    <source>
        <dbReference type="ARBA" id="ARBA00022475"/>
    </source>
</evidence>
<feature type="domain" description="Single Cache" evidence="7">
    <location>
        <begin position="395"/>
        <end position="493"/>
    </location>
</feature>
<evidence type="ECO:0000256" key="4">
    <source>
        <dbReference type="ARBA" id="ARBA00022989"/>
    </source>
</evidence>
<dbReference type="InterPro" id="IPR004010">
    <property type="entry name" value="Double_Cache_2"/>
</dbReference>
<evidence type="ECO:0000313" key="8">
    <source>
        <dbReference type="EMBL" id="MYD90238.1"/>
    </source>
</evidence>
<dbReference type="Pfam" id="PF08269">
    <property type="entry name" value="dCache_2"/>
    <property type="match status" value="2"/>
</dbReference>
<dbReference type="InterPro" id="IPR033480">
    <property type="entry name" value="sCache_2"/>
</dbReference>
<evidence type="ECO:0000256" key="5">
    <source>
        <dbReference type="ARBA" id="ARBA00023136"/>
    </source>
</evidence>
<protein>
    <recommendedName>
        <fullName evidence="9">Single Cache domain-containing protein</fullName>
    </recommendedName>
</protein>
<evidence type="ECO:0000256" key="3">
    <source>
        <dbReference type="ARBA" id="ARBA00022692"/>
    </source>
</evidence>
<evidence type="ECO:0000259" key="6">
    <source>
        <dbReference type="Pfam" id="PF08269"/>
    </source>
</evidence>
<keyword evidence="3" id="KW-0812">Transmembrane</keyword>
<name>A0A6B1DSH1_9CHLR</name>
<dbReference type="Pfam" id="PF17200">
    <property type="entry name" value="sCache_2"/>
    <property type="match status" value="1"/>
</dbReference>
<reference evidence="8" key="1">
    <citation type="submission" date="2019-09" db="EMBL/GenBank/DDBJ databases">
        <title>Characterisation of the sponge microbiome using genome-centric metagenomics.</title>
        <authorList>
            <person name="Engelberts J.P."/>
            <person name="Robbins S.J."/>
            <person name="De Goeij J.M."/>
            <person name="Aranda M."/>
            <person name="Bell S.C."/>
            <person name="Webster N.S."/>
        </authorList>
    </citation>
    <scope>NUCLEOTIDE SEQUENCE</scope>
    <source>
        <strain evidence="8">SB0662_bin_9</strain>
    </source>
</reference>
<keyword evidence="5" id="KW-0472">Membrane</keyword>
<evidence type="ECO:0000259" key="7">
    <source>
        <dbReference type="Pfam" id="PF17200"/>
    </source>
</evidence>
<evidence type="ECO:0008006" key="9">
    <source>
        <dbReference type="Google" id="ProtNLM"/>
    </source>
</evidence>
<proteinExistence type="predicted"/>
<sequence>MVCLGQNPQGTFSGVSGSGQSLREAKDKTMVNTLQRFGQAIAVAVAFLALMSVPSLAMGDYDCNTISIGRLAALQTRAALVNFVRCAEQHVADVGWVQAQADFHNDSKWKDGAIYLFAIDTDGYLIFSAGGLSAPGDANDGPDRVDVDGKLFRQRFMYTAGTFGSGFVTYRFTDPTTGEILPKVSYVKSVRESYGERKAILGAGFYPNVAPGACSPSRVRASLVYTYADIEQFVQCAELELKQRGLAALYDLRSDVRWNSGPVYIFLGARGQGSMVLHGANPSLEGQYLGGWVDSTGFEYVREMADIAAHYGDGYTYYEFPSPATGIAEPKVSYVRNVNIDGFDYVLGAGLYIPANMACLDMPTAGEVGTRAELELFVTCAAEMVASRGANAFELLLNHPTWIEGSTYIFVSDQQCHNLVQPLDYRAEEATCDRVDAEGTLLDQNIKDIANSEAGKGYTSYIWQNPATDKEERKTSYVVGVELDGETVSVGAGLYGLE</sequence>
<comment type="caution">
    <text evidence="8">The sequence shown here is derived from an EMBL/GenBank/DDBJ whole genome shotgun (WGS) entry which is preliminary data.</text>
</comment>
<evidence type="ECO:0000256" key="1">
    <source>
        <dbReference type="ARBA" id="ARBA00004651"/>
    </source>
</evidence>
<accession>A0A6B1DSH1</accession>
<organism evidence="8">
    <name type="scientific">Caldilineaceae bacterium SB0662_bin_9</name>
    <dbReference type="NCBI Taxonomy" id="2605258"/>
    <lineage>
        <taxon>Bacteria</taxon>
        <taxon>Bacillati</taxon>
        <taxon>Chloroflexota</taxon>
        <taxon>Caldilineae</taxon>
        <taxon>Caldilineales</taxon>
        <taxon>Caldilineaceae</taxon>
    </lineage>
</organism>
<dbReference type="EMBL" id="VXPY01000053">
    <property type="protein sequence ID" value="MYD90238.1"/>
    <property type="molecule type" value="Genomic_DNA"/>
</dbReference>
<dbReference type="GO" id="GO:0005886">
    <property type="term" value="C:plasma membrane"/>
    <property type="evidence" value="ECO:0007669"/>
    <property type="project" value="UniProtKB-SubCell"/>
</dbReference>
<comment type="subcellular location">
    <subcellularLocation>
        <location evidence="1">Cell membrane</location>
        <topology evidence="1">Multi-pass membrane protein</topology>
    </subcellularLocation>
</comment>
<gene>
    <name evidence="8" type="ORF">F4Y08_07850</name>
</gene>
<dbReference type="AlphaFoldDB" id="A0A6B1DSH1"/>
<keyword evidence="2" id="KW-1003">Cell membrane</keyword>